<dbReference type="PANTHER" id="PTHR48081:SF6">
    <property type="entry name" value="PEPTIDASE S9 PROLYL OLIGOPEPTIDASE CATALYTIC DOMAIN-CONTAINING PROTEIN"/>
    <property type="match status" value="1"/>
</dbReference>
<evidence type="ECO:0000259" key="2">
    <source>
        <dbReference type="Pfam" id="PF20434"/>
    </source>
</evidence>
<organism evidence="3 4">
    <name type="scientific">Candidatus Avichristensenella intestinipullorum</name>
    <dbReference type="NCBI Taxonomy" id="2840693"/>
    <lineage>
        <taxon>Bacteria</taxon>
        <taxon>Bacillati</taxon>
        <taxon>Bacillota</taxon>
        <taxon>Clostridia</taxon>
        <taxon>Candidatus Avichristensenella</taxon>
    </lineage>
</organism>
<dbReference type="InterPro" id="IPR049492">
    <property type="entry name" value="BD-FAE-like_dom"/>
</dbReference>
<evidence type="ECO:0000313" key="3">
    <source>
        <dbReference type="EMBL" id="HIQ63179.1"/>
    </source>
</evidence>
<accession>A0A9D0YW58</accession>
<sequence length="271" mass="28929">MPLWAEGAPGFEAGYGQPQPFLQAYPLPGVRDAVLILPGGGYHHLAPYEGEPVAQAMRREGLSAFVLHYRHAPYVWPVPLRDAQRALRLVRVLLDAEAEGPHRVAAMGFSAGGHLAGMLGTESSAGTPDADDPVERRSARPDALALCYPVISMQAFVSEASLQNLTGHKNASFAVRRALSVEERVTADTPPAFLWHTADDANVPVENSLMMANAMSRAGVPFALHVFAHGRHGLGLGEQAGEDVRAWPALCGQWLRSVGFGAQAAAESATR</sequence>
<dbReference type="Gene3D" id="3.40.50.1820">
    <property type="entry name" value="alpha/beta hydrolase"/>
    <property type="match status" value="1"/>
</dbReference>
<evidence type="ECO:0000256" key="1">
    <source>
        <dbReference type="ARBA" id="ARBA00022801"/>
    </source>
</evidence>
<keyword evidence="1 3" id="KW-0378">Hydrolase</keyword>
<dbReference type="InterPro" id="IPR050300">
    <property type="entry name" value="GDXG_lipolytic_enzyme"/>
</dbReference>
<comment type="caution">
    <text evidence="3">The sequence shown here is derived from an EMBL/GenBank/DDBJ whole genome shotgun (WGS) entry which is preliminary data.</text>
</comment>
<reference evidence="3" key="2">
    <citation type="journal article" date="2021" name="PeerJ">
        <title>Extensive microbial diversity within the chicken gut microbiome revealed by metagenomics and culture.</title>
        <authorList>
            <person name="Gilroy R."/>
            <person name="Ravi A."/>
            <person name="Getino M."/>
            <person name="Pursley I."/>
            <person name="Horton D.L."/>
            <person name="Alikhan N.F."/>
            <person name="Baker D."/>
            <person name="Gharbi K."/>
            <person name="Hall N."/>
            <person name="Watson M."/>
            <person name="Adriaenssens E.M."/>
            <person name="Foster-Nyarko E."/>
            <person name="Jarju S."/>
            <person name="Secka A."/>
            <person name="Antonio M."/>
            <person name="Oren A."/>
            <person name="Chaudhuri R.R."/>
            <person name="La Ragione R."/>
            <person name="Hildebrand F."/>
            <person name="Pallen M.J."/>
        </authorList>
    </citation>
    <scope>NUCLEOTIDE SEQUENCE</scope>
    <source>
        <strain evidence="3">ChiHile30-977</strain>
    </source>
</reference>
<gene>
    <name evidence="3" type="ORF">IAA66_06275</name>
</gene>
<dbReference type="GO" id="GO:0016787">
    <property type="term" value="F:hydrolase activity"/>
    <property type="evidence" value="ECO:0007669"/>
    <property type="project" value="UniProtKB-KW"/>
</dbReference>
<dbReference type="SUPFAM" id="SSF53474">
    <property type="entry name" value="alpha/beta-Hydrolases"/>
    <property type="match status" value="1"/>
</dbReference>
<feature type="domain" description="BD-FAE-like" evidence="2">
    <location>
        <begin position="33"/>
        <end position="214"/>
    </location>
</feature>
<dbReference type="PANTHER" id="PTHR48081">
    <property type="entry name" value="AB HYDROLASE SUPERFAMILY PROTEIN C4A8.06C"/>
    <property type="match status" value="1"/>
</dbReference>
<reference evidence="3" key="1">
    <citation type="submission" date="2020-10" db="EMBL/GenBank/DDBJ databases">
        <authorList>
            <person name="Gilroy R."/>
        </authorList>
    </citation>
    <scope>NUCLEOTIDE SEQUENCE</scope>
    <source>
        <strain evidence="3">ChiHile30-977</strain>
    </source>
</reference>
<dbReference type="Proteomes" id="UP000886819">
    <property type="component" value="Unassembled WGS sequence"/>
</dbReference>
<evidence type="ECO:0000313" key="4">
    <source>
        <dbReference type="Proteomes" id="UP000886819"/>
    </source>
</evidence>
<name>A0A9D0YW58_9FIRM</name>
<dbReference type="InterPro" id="IPR029058">
    <property type="entry name" value="AB_hydrolase_fold"/>
</dbReference>
<dbReference type="Pfam" id="PF20434">
    <property type="entry name" value="BD-FAE"/>
    <property type="match status" value="1"/>
</dbReference>
<dbReference type="EMBL" id="DVFI01000092">
    <property type="protein sequence ID" value="HIQ63179.1"/>
    <property type="molecule type" value="Genomic_DNA"/>
</dbReference>
<protein>
    <submittedName>
        <fullName evidence="3">Alpha/beta hydrolase</fullName>
    </submittedName>
</protein>
<dbReference type="AlphaFoldDB" id="A0A9D0YW58"/>
<proteinExistence type="predicted"/>